<dbReference type="Pfam" id="PF01161">
    <property type="entry name" value="PBP"/>
    <property type="match status" value="1"/>
</dbReference>
<dbReference type="SUPFAM" id="SSF49777">
    <property type="entry name" value="PEBP-like"/>
    <property type="match status" value="1"/>
</dbReference>
<dbReference type="EMBL" id="FP885907">
    <property type="protein sequence ID" value="CBJ52825.1"/>
    <property type="molecule type" value="Genomic_DNA"/>
</dbReference>
<sequence>MKEPERSANTAIPAPRDNRDEDMRPQTRLLPLLLAALTAAPVAPQTRPPMTLTSPAFTAGAEMPGKLTCEGADTSPPLAWTGVPAGTRSLALIVDDPDAPDPAAPRMTWVHWVLYNIPPATTALAEGAARGHLPSGTREGTNDWQRTGYGGPCPPVGRHRYFHKLYALDVELPDLGAPDKAALERAMHGHVLAQTELVGTYQKHKR</sequence>
<geneLocation type="plasmid" evidence="2">
    <name>RCFBPv3_mp</name>
</geneLocation>
<reference evidence="2" key="1">
    <citation type="journal article" date="2010" name="BMC Genomics">
        <title>Genomes of three tomato pathogens within the Ralstonia solanacearum species complex reveal significant evolutionary divergence.</title>
        <authorList>
            <person name="Remenant B."/>
            <person name="Coupat-Goutaland B."/>
            <person name="Guidot A."/>
            <person name="Cellier G."/>
            <person name="Wicker E."/>
            <person name="Allen C."/>
            <person name="Fegan M."/>
            <person name="Pruvost O."/>
            <person name="Elbaz M."/>
            <person name="Calteau A."/>
            <person name="Salvignol G."/>
            <person name="Mornico D."/>
            <person name="Mangenot S."/>
            <person name="Barbe V."/>
            <person name="Medigue C."/>
            <person name="Prior P."/>
        </authorList>
    </citation>
    <scope>NUCLEOTIDE SEQUENCE [LARGE SCALE GENOMIC DNA]</scope>
    <source>
        <strain evidence="2">CFBP2957</strain>
        <plasmid evidence="2">RCFBPv3_mp</plasmid>
    </source>
</reference>
<evidence type="ECO:0000313" key="2">
    <source>
        <dbReference type="EMBL" id="CBJ52825.1"/>
    </source>
</evidence>
<dbReference type="InterPro" id="IPR008914">
    <property type="entry name" value="PEBP"/>
</dbReference>
<dbReference type="PATRIC" id="fig|859656.5.peg.3275"/>
<proteinExistence type="predicted"/>
<accession>D8P6Z1</accession>
<dbReference type="NCBIfam" id="TIGR00481">
    <property type="entry name" value="YbhB/YbcL family Raf kinase inhibitor-like protein"/>
    <property type="match status" value="1"/>
</dbReference>
<keyword evidence="2" id="KW-0614">Plasmid</keyword>
<evidence type="ECO:0000256" key="1">
    <source>
        <dbReference type="SAM" id="MobiDB-lite"/>
    </source>
</evidence>
<protein>
    <recommendedName>
        <fullName evidence="3">Phosphatidylethanolamine-binding protein</fullName>
    </recommendedName>
</protein>
<dbReference type="Gene3D" id="3.90.280.10">
    <property type="entry name" value="PEBP-like"/>
    <property type="match status" value="1"/>
</dbReference>
<name>D8P6Z1_RALSL</name>
<dbReference type="CDD" id="cd00865">
    <property type="entry name" value="PEBP_bact_arch"/>
    <property type="match status" value="1"/>
</dbReference>
<dbReference type="AlphaFoldDB" id="D8P6Z1"/>
<dbReference type="InterPro" id="IPR036610">
    <property type="entry name" value="PEBP-like_sf"/>
</dbReference>
<evidence type="ECO:0008006" key="3">
    <source>
        <dbReference type="Google" id="ProtNLM"/>
    </source>
</evidence>
<organism evidence="2">
    <name type="scientific">Ralstonia solanacearum CFBP2957</name>
    <dbReference type="NCBI Taxonomy" id="859656"/>
    <lineage>
        <taxon>Bacteria</taxon>
        <taxon>Pseudomonadati</taxon>
        <taxon>Pseudomonadota</taxon>
        <taxon>Betaproteobacteria</taxon>
        <taxon>Burkholderiales</taxon>
        <taxon>Burkholderiaceae</taxon>
        <taxon>Ralstonia</taxon>
        <taxon>Ralstonia solanacearum species complex</taxon>
    </lineage>
</organism>
<dbReference type="PANTHER" id="PTHR30289">
    <property type="entry name" value="UNCHARACTERIZED PROTEIN YBCL-RELATED"/>
    <property type="match status" value="1"/>
</dbReference>
<dbReference type="InterPro" id="IPR005247">
    <property type="entry name" value="YbhB_YbcL/LppC-like"/>
</dbReference>
<feature type="region of interest" description="Disordered" evidence="1">
    <location>
        <begin position="1"/>
        <end position="25"/>
    </location>
</feature>
<feature type="compositionally biased region" description="Basic and acidic residues" evidence="1">
    <location>
        <begin position="16"/>
        <end position="25"/>
    </location>
</feature>
<gene>
    <name evidence="2" type="ORF">RCFBP_mp10028</name>
</gene>
<dbReference type="PANTHER" id="PTHR30289:SF1">
    <property type="entry name" value="PEBP (PHOSPHATIDYLETHANOLAMINE-BINDING PROTEIN) FAMILY PROTEIN"/>
    <property type="match status" value="1"/>
</dbReference>
<reference evidence="2" key="2">
    <citation type="submission" date="2010-02" db="EMBL/GenBank/DDBJ databases">
        <authorList>
            <person name="Genoscope - CEA"/>
        </authorList>
    </citation>
    <scope>NUCLEOTIDE SEQUENCE</scope>
    <source>
        <strain evidence="2">CFBP2957</strain>
        <plasmid evidence="2">RCFBPv3_mp</plasmid>
    </source>
</reference>